<proteinExistence type="predicted"/>
<dbReference type="OrthoDB" id="5497486at2"/>
<dbReference type="Proteomes" id="UP000199400">
    <property type="component" value="Unassembled WGS sequence"/>
</dbReference>
<keyword evidence="3" id="KW-1185">Reference proteome</keyword>
<evidence type="ECO:0000313" key="3">
    <source>
        <dbReference type="Proteomes" id="UP000199400"/>
    </source>
</evidence>
<evidence type="ECO:0000313" key="2">
    <source>
        <dbReference type="EMBL" id="SFD87716.1"/>
    </source>
</evidence>
<dbReference type="SUPFAM" id="SSF81296">
    <property type="entry name" value="E set domains"/>
    <property type="match status" value="1"/>
</dbReference>
<reference evidence="3" key="1">
    <citation type="submission" date="2016-10" db="EMBL/GenBank/DDBJ databases">
        <authorList>
            <person name="Varghese N."/>
            <person name="Submissions S."/>
        </authorList>
    </citation>
    <scope>NUCLEOTIDE SEQUENCE [LARGE SCALE GENOMIC DNA]</scope>
    <source>
        <strain evidence="3">ATCC 25963</strain>
    </source>
</reference>
<sequence length="569" mass="61607">MPLLRRRPRIQLYTPRVVVAGQPFVARVVLHCREEVPLEFVDVELRGALDRFRERENGTEERVVEFLRQRARVREAGPLPIGEHSWSVTFRLPAGAPVSYSGGSYRISYTYHVHASVPWWPDARATFVAHVESAPAETASPPATSVFASGPTQGESPDFELSLGTTVVGPGEPLRGAIALADPQRHAYREATLALVALESADGFLGRTSHRHEVCRWTLPADRLRETEPLAFTLQLPEGVVAGFDHGGVALAWYLHAKVDVPWSRDPEVWIPLTVVGRREPALQGEQAPPAVGTRRVEALWRDVAARSGLAWEPGAMHGAVAGAALRISREHVDGRGAVAVARLTTPDLGLGLALTGAPPKLVGRDMSQTTCLNQHVSELLRRCPPRAADDRGLVFEVDEPGRDAAALRRFVEDVKAVAAALAAAREVMPAPTAMAAAVPAWERAAGQLGGRLQRASMAVTAAVDGVAIAVRTDWDARGRPRRTLFEARPGVPIDRRHHLVWRAEDGSPPATELPLAPLWPGAGEIVVDAGSVRVAVDGPLADPLEQLDRITALTVVGKHIEGRRGHYR</sequence>
<protein>
    <recommendedName>
        <fullName evidence="1">Arrestin-like N-terminal domain-containing protein</fullName>
    </recommendedName>
</protein>
<dbReference type="EMBL" id="FOMX01000005">
    <property type="protein sequence ID" value="SFD87716.1"/>
    <property type="molecule type" value="Genomic_DNA"/>
</dbReference>
<accession>A0A1I1VX94</accession>
<gene>
    <name evidence="2" type="ORF">SAMN02745121_02061</name>
</gene>
<name>A0A1I1VX94_9BACT</name>
<evidence type="ECO:0000259" key="1">
    <source>
        <dbReference type="Pfam" id="PF00339"/>
    </source>
</evidence>
<dbReference type="Pfam" id="PF00339">
    <property type="entry name" value="Arrestin_N"/>
    <property type="match status" value="1"/>
</dbReference>
<dbReference type="RefSeq" id="WP_096330844.1">
    <property type="nucleotide sequence ID" value="NZ_FOMX01000005.1"/>
</dbReference>
<dbReference type="Gene3D" id="2.60.40.640">
    <property type="match status" value="1"/>
</dbReference>
<dbReference type="AlphaFoldDB" id="A0A1I1VX94"/>
<dbReference type="InterPro" id="IPR014752">
    <property type="entry name" value="Arrestin-like_C"/>
</dbReference>
<feature type="domain" description="Arrestin-like N-terminal" evidence="1">
    <location>
        <begin position="59"/>
        <end position="126"/>
    </location>
</feature>
<dbReference type="InterPro" id="IPR014756">
    <property type="entry name" value="Ig_E-set"/>
</dbReference>
<dbReference type="InterPro" id="IPR011021">
    <property type="entry name" value="Arrestin-like_N"/>
</dbReference>
<organism evidence="2 3">
    <name type="scientific">Nannocystis exedens</name>
    <dbReference type="NCBI Taxonomy" id="54"/>
    <lineage>
        <taxon>Bacteria</taxon>
        <taxon>Pseudomonadati</taxon>
        <taxon>Myxococcota</taxon>
        <taxon>Polyangia</taxon>
        <taxon>Nannocystales</taxon>
        <taxon>Nannocystaceae</taxon>
        <taxon>Nannocystis</taxon>
    </lineage>
</organism>
<dbReference type="STRING" id="54.SAMN02745121_02061"/>